<reference evidence="2 3" key="1">
    <citation type="submission" date="2018-08" db="EMBL/GenBank/DDBJ databases">
        <title>Mucilaginibacter sp. MYSH2.</title>
        <authorList>
            <person name="Seo T."/>
        </authorList>
    </citation>
    <scope>NUCLEOTIDE SEQUENCE [LARGE SCALE GENOMIC DNA]</scope>
    <source>
        <strain evidence="2 3">MYSH2</strain>
    </source>
</reference>
<dbReference type="EMBL" id="QWDC01000001">
    <property type="protein sequence ID" value="RFZ95477.1"/>
    <property type="molecule type" value="Genomic_DNA"/>
</dbReference>
<dbReference type="GO" id="GO:0005615">
    <property type="term" value="C:extracellular space"/>
    <property type="evidence" value="ECO:0007669"/>
    <property type="project" value="TreeGrafter"/>
</dbReference>
<feature type="domain" description="FAS1" evidence="1">
    <location>
        <begin position="179"/>
        <end position="330"/>
    </location>
</feature>
<sequence length="334" mass="35926">MKQKNISKQITAGLLVLLAVTSFTSCKKDDKVSSVDNNKINLVIADNFNLSAFSAALRLSTLDKELQQGAGPYTIMAPSDAAFATAGYADAKAVLSASPSVIAPMARYHIFDGKYELNKLPFLFNQELRSRGGKMFATHWIKNGDTILTLNGSRVVAENLPTSNGIIQVINRVLTPYVHDKLGDAVAAESEVTLFTQALQTSGVLATINGAGPYTIFAPNNAAMRTMGYQTVQQVSQTSPAVLKELVNYHIVRDRRFINDYVLSTGSTNASRQAMLNDNLVNITLTPDFSAPGTFNGITLRGIGNTSDVSVVKQDILTGNGVLHVINGVLKITQ</sequence>
<gene>
    <name evidence="2" type="ORF">D0C36_08125</name>
</gene>
<name>A0A372P174_9SPHI</name>
<dbReference type="Proteomes" id="UP000264217">
    <property type="component" value="Unassembled WGS sequence"/>
</dbReference>
<dbReference type="InterPro" id="IPR050904">
    <property type="entry name" value="Adhesion/Biosynth-related"/>
</dbReference>
<feature type="domain" description="FAS1" evidence="1">
    <location>
        <begin position="37"/>
        <end position="174"/>
    </location>
</feature>
<evidence type="ECO:0000259" key="1">
    <source>
        <dbReference type="PROSITE" id="PS50213"/>
    </source>
</evidence>
<dbReference type="PANTHER" id="PTHR10900">
    <property type="entry name" value="PERIOSTIN-RELATED"/>
    <property type="match status" value="1"/>
</dbReference>
<evidence type="ECO:0000313" key="3">
    <source>
        <dbReference type="Proteomes" id="UP000264217"/>
    </source>
</evidence>
<dbReference type="PROSITE" id="PS50213">
    <property type="entry name" value="FAS1"/>
    <property type="match status" value="2"/>
</dbReference>
<dbReference type="AlphaFoldDB" id="A0A372P174"/>
<dbReference type="PANTHER" id="PTHR10900:SF77">
    <property type="entry name" value="FI19380P1"/>
    <property type="match status" value="1"/>
</dbReference>
<dbReference type="RefSeq" id="WP_117391040.1">
    <property type="nucleotide sequence ID" value="NZ_QWDC01000001.1"/>
</dbReference>
<dbReference type="InterPro" id="IPR036378">
    <property type="entry name" value="FAS1_dom_sf"/>
</dbReference>
<accession>A0A372P174</accession>
<protein>
    <submittedName>
        <fullName evidence="2">Fasciclin domain-containing protein</fullName>
    </submittedName>
</protein>
<organism evidence="2 3">
    <name type="scientific">Mucilaginibacter conchicola</name>
    <dbReference type="NCBI Taxonomy" id="2303333"/>
    <lineage>
        <taxon>Bacteria</taxon>
        <taxon>Pseudomonadati</taxon>
        <taxon>Bacteroidota</taxon>
        <taxon>Sphingobacteriia</taxon>
        <taxon>Sphingobacteriales</taxon>
        <taxon>Sphingobacteriaceae</taxon>
        <taxon>Mucilaginibacter</taxon>
    </lineage>
</organism>
<dbReference type="SUPFAM" id="SSF82153">
    <property type="entry name" value="FAS1 domain"/>
    <property type="match status" value="2"/>
</dbReference>
<dbReference type="PROSITE" id="PS51257">
    <property type="entry name" value="PROKAR_LIPOPROTEIN"/>
    <property type="match status" value="1"/>
</dbReference>
<dbReference type="Pfam" id="PF02469">
    <property type="entry name" value="Fasciclin"/>
    <property type="match status" value="2"/>
</dbReference>
<dbReference type="SMART" id="SM00554">
    <property type="entry name" value="FAS1"/>
    <property type="match status" value="2"/>
</dbReference>
<dbReference type="InterPro" id="IPR000782">
    <property type="entry name" value="FAS1_domain"/>
</dbReference>
<keyword evidence="3" id="KW-1185">Reference proteome</keyword>
<evidence type="ECO:0000313" key="2">
    <source>
        <dbReference type="EMBL" id="RFZ95477.1"/>
    </source>
</evidence>
<proteinExistence type="predicted"/>
<comment type="caution">
    <text evidence="2">The sequence shown here is derived from an EMBL/GenBank/DDBJ whole genome shotgun (WGS) entry which is preliminary data.</text>
</comment>
<dbReference type="Gene3D" id="2.30.180.10">
    <property type="entry name" value="FAS1 domain"/>
    <property type="match status" value="2"/>
</dbReference>
<dbReference type="OrthoDB" id="1144324at2"/>